<dbReference type="GO" id="GO:0005840">
    <property type="term" value="C:ribosome"/>
    <property type="evidence" value="ECO:0007669"/>
    <property type="project" value="UniProtKB-KW"/>
</dbReference>
<dbReference type="Pfam" id="PF00276">
    <property type="entry name" value="Ribosomal_L23"/>
    <property type="match status" value="1"/>
</dbReference>
<evidence type="ECO:0000256" key="3">
    <source>
        <dbReference type="ARBA" id="ARBA00022884"/>
    </source>
</evidence>
<dbReference type="HAMAP" id="MF_01369_B">
    <property type="entry name" value="Ribosomal_uL23_B"/>
    <property type="match status" value="1"/>
</dbReference>
<keyword evidence="3 6" id="KW-0694">RNA-binding</keyword>
<comment type="caution">
    <text evidence="7">The sequence shown here is derived from an EMBL/GenBank/DDBJ whole genome shotgun (WGS) entry which is preliminary data.</text>
</comment>
<evidence type="ECO:0000313" key="8">
    <source>
        <dbReference type="Proteomes" id="UP000178774"/>
    </source>
</evidence>
<dbReference type="AlphaFoldDB" id="A0A1G2HUF7"/>
<comment type="similarity">
    <text evidence="1 6">Belongs to the universal ribosomal protein uL23 family.</text>
</comment>
<dbReference type="PANTHER" id="PTHR11620">
    <property type="entry name" value="60S RIBOSOMAL PROTEIN L23A"/>
    <property type="match status" value="1"/>
</dbReference>
<dbReference type="GO" id="GO:0006412">
    <property type="term" value="P:translation"/>
    <property type="evidence" value="ECO:0007669"/>
    <property type="project" value="UniProtKB-UniRule"/>
</dbReference>
<dbReference type="Proteomes" id="UP000178774">
    <property type="component" value="Unassembled WGS sequence"/>
</dbReference>
<dbReference type="Gene3D" id="3.30.70.330">
    <property type="match status" value="1"/>
</dbReference>
<evidence type="ECO:0000256" key="6">
    <source>
        <dbReference type="HAMAP-Rule" id="MF_01369"/>
    </source>
</evidence>
<dbReference type="GO" id="GO:0019843">
    <property type="term" value="F:rRNA binding"/>
    <property type="evidence" value="ECO:0007669"/>
    <property type="project" value="UniProtKB-UniRule"/>
</dbReference>
<evidence type="ECO:0000256" key="2">
    <source>
        <dbReference type="ARBA" id="ARBA00022730"/>
    </source>
</evidence>
<dbReference type="FunFam" id="3.30.70.330:FF:000001">
    <property type="entry name" value="50S ribosomal protein L23"/>
    <property type="match status" value="1"/>
</dbReference>
<dbReference type="SUPFAM" id="SSF54189">
    <property type="entry name" value="Ribosomal proteins S24e, L23 and L15e"/>
    <property type="match status" value="1"/>
</dbReference>
<evidence type="ECO:0000256" key="5">
    <source>
        <dbReference type="ARBA" id="ARBA00023274"/>
    </source>
</evidence>
<comment type="subunit">
    <text evidence="6">Part of the 50S ribosomal subunit. Contacts protein L29, and trigger factor when it is bound to the ribosome.</text>
</comment>
<dbReference type="EMBL" id="MHOP01000021">
    <property type="protein sequence ID" value="OGZ65508.1"/>
    <property type="molecule type" value="Genomic_DNA"/>
</dbReference>
<keyword evidence="5 6" id="KW-0687">Ribonucleoprotein</keyword>
<protein>
    <recommendedName>
        <fullName evidence="6">Large ribosomal subunit protein uL23</fullName>
    </recommendedName>
</protein>
<gene>
    <name evidence="6" type="primary">rplW</name>
    <name evidence="7" type="ORF">A2822_04305</name>
</gene>
<evidence type="ECO:0000256" key="4">
    <source>
        <dbReference type="ARBA" id="ARBA00022980"/>
    </source>
</evidence>
<dbReference type="GO" id="GO:1990904">
    <property type="term" value="C:ribonucleoprotein complex"/>
    <property type="evidence" value="ECO:0007669"/>
    <property type="project" value="UniProtKB-KW"/>
</dbReference>
<sequence length="98" mass="11166">MASKNAGKFSYDIVRDPHISEKGTYLAEKNKYTFKVYERSNKLEIKKAVEGIYGVDVLAVNVISIPHKKRRLGKTEGFKKGYKKALVTIKEGQKIEVF</sequence>
<evidence type="ECO:0000313" key="7">
    <source>
        <dbReference type="EMBL" id="OGZ65508.1"/>
    </source>
</evidence>
<dbReference type="GO" id="GO:0003735">
    <property type="term" value="F:structural constituent of ribosome"/>
    <property type="evidence" value="ECO:0007669"/>
    <property type="project" value="InterPro"/>
</dbReference>
<accession>A0A1G2HUF7</accession>
<dbReference type="InterPro" id="IPR012677">
    <property type="entry name" value="Nucleotide-bd_a/b_plait_sf"/>
</dbReference>
<reference evidence="7 8" key="1">
    <citation type="journal article" date="2016" name="Nat. Commun.">
        <title>Thousands of microbial genomes shed light on interconnected biogeochemical processes in an aquifer system.</title>
        <authorList>
            <person name="Anantharaman K."/>
            <person name="Brown C.T."/>
            <person name="Hug L.A."/>
            <person name="Sharon I."/>
            <person name="Castelle C.J."/>
            <person name="Probst A.J."/>
            <person name="Thomas B.C."/>
            <person name="Singh A."/>
            <person name="Wilkins M.J."/>
            <person name="Karaoz U."/>
            <person name="Brodie E.L."/>
            <person name="Williams K.H."/>
            <person name="Hubbard S.S."/>
            <person name="Banfield J.F."/>
        </authorList>
    </citation>
    <scope>NUCLEOTIDE SEQUENCE [LARGE SCALE GENOMIC DNA]</scope>
</reference>
<dbReference type="InterPro" id="IPR013025">
    <property type="entry name" value="Ribosomal_uL23-like"/>
</dbReference>
<comment type="function">
    <text evidence="6">One of the early assembly proteins it binds 23S rRNA. One of the proteins that surrounds the polypeptide exit tunnel on the outside of the ribosome. Forms the main docking site for trigger factor binding to the ribosome.</text>
</comment>
<proteinExistence type="inferred from homology"/>
<keyword evidence="2 6" id="KW-0699">rRNA-binding</keyword>
<name>A0A1G2HUF7_9BACT</name>
<keyword evidence="4 6" id="KW-0689">Ribosomal protein</keyword>
<dbReference type="InterPro" id="IPR012678">
    <property type="entry name" value="Ribosomal_uL23/eL15/eS24_sf"/>
</dbReference>
<organism evidence="7 8">
    <name type="scientific">Candidatus Staskawiczbacteria bacterium RIFCSPHIGHO2_01_FULL_41_41</name>
    <dbReference type="NCBI Taxonomy" id="1802203"/>
    <lineage>
        <taxon>Bacteria</taxon>
        <taxon>Candidatus Staskawicziibacteriota</taxon>
    </lineage>
</organism>
<evidence type="ECO:0000256" key="1">
    <source>
        <dbReference type="ARBA" id="ARBA00006700"/>
    </source>
</evidence>
<dbReference type="NCBIfam" id="NF004363">
    <property type="entry name" value="PRK05738.2-4"/>
    <property type="match status" value="1"/>
</dbReference>